<keyword evidence="6" id="KW-1185">Reference proteome</keyword>
<sequence length="211" mass="24227">APLSGIKQKLRKKLQDFPTEEWSNILSQPEPKTRAEFLKYSCQITVDPNTAHTRLLLSEGNRKVTLMEDQSYPCHPDRFNGWPQVLSRESLTGRHYWEVKWGDAYVSIAVAYKDTSRNGDKSLFGSDDKSWALDCHCSQFRHNSIKTPTSVDVSYRVGVYLDHRAGILSFYNISKPMTLIHRVETTFTQPLHVGIMINFINEGSAEFCRLK</sequence>
<dbReference type="InterPro" id="IPR006574">
    <property type="entry name" value="PRY"/>
</dbReference>
<keyword evidence="2" id="KW-0863">Zinc-finger</keyword>
<proteinExistence type="predicted"/>
<dbReference type="SUPFAM" id="SSF49899">
    <property type="entry name" value="Concanavalin A-like lectins/glucanases"/>
    <property type="match status" value="1"/>
</dbReference>
<accession>A0A668AKX5</accession>
<organism evidence="5 6">
    <name type="scientific">Myripristis murdjan</name>
    <name type="common">pinecone soldierfish</name>
    <dbReference type="NCBI Taxonomy" id="586833"/>
    <lineage>
        <taxon>Eukaryota</taxon>
        <taxon>Metazoa</taxon>
        <taxon>Chordata</taxon>
        <taxon>Craniata</taxon>
        <taxon>Vertebrata</taxon>
        <taxon>Euteleostomi</taxon>
        <taxon>Actinopterygii</taxon>
        <taxon>Neopterygii</taxon>
        <taxon>Teleostei</taxon>
        <taxon>Neoteleostei</taxon>
        <taxon>Acanthomorphata</taxon>
        <taxon>Holocentriformes</taxon>
        <taxon>Holocentridae</taxon>
        <taxon>Myripristis</taxon>
    </lineage>
</organism>
<dbReference type="Pfam" id="PF00622">
    <property type="entry name" value="SPRY"/>
    <property type="match status" value="1"/>
</dbReference>
<dbReference type="CDD" id="cd16040">
    <property type="entry name" value="SPRY_PRY_SNTX"/>
    <property type="match status" value="1"/>
</dbReference>
<dbReference type="Proteomes" id="UP000472263">
    <property type="component" value="Chromosome 17"/>
</dbReference>
<reference evidence="5" key="3">
    <citation type="submission" date="2025-09" db="UniProtKB">
        <authorList>
            <consortium name="Ensembl"/>
        </authorList>
    </citation>
    <scope>IDENTIFICATION</scope>
</reference>
<dbReference type="InterPro" id="IPR043136">
    <property type="entry name" value="B30.2/SPRY_sf"/>
</dbReference>
<reference evidence="5" key="1">
    <citation type="submission" date="2019-06" db="EMBL/GenBank/DDBJ databases">
        <authorList>
            <consortium name="Wellcome Sanger Institute Data Sharing"/>
        </authorList>
    </citation>
    <scope>NUCLEOTIDE SEQUENCE [LARGE SCALE GENOMIC DNA]</scope>
</reference>
<dbReference type="GeneTree" id="ENSGT01150000286899"/>
<keyword evidence="1" id="KW-0479">Metal-binding</keyword>
<evidence type="ECO:0000256" key="2">
    <source>
        <dbReference type="ARBA" id="ARBA00022771"/>
    </source>
</evidence>
<dbReference type="AlphaFoldDB" id="A0A668AKX5"/>
<evidence type="ECO:0000256" key="1">
    <source>
        <dbReference type="ARBA" id="ARBA00022723"/>
    </source>
</evidence>
<dbReference type="GO" id="GO:0005737">
    <property type="term" value="C:cytoplasm"/>
    <property type="evidence" value="ECO:0007669"/>
    <property type="project" value="UniProtKB-ARBA"/>
</dbReference>
<dbReference type="PROSITE" id="PS50188">
    <property type="entry name" value="B302_SPRY"/>
    <property type="match status" value="1"/>
</dbReference>
<dbReference type="Pfam" id="PF13765">
    <property type="entry name" value="PRY"/>
    <property type="match status" value="1"/>
</dbReference>
<dbReference type="InParanoid" id="A0A668AKX5"/>
<evidence type="ECO:0000256" key="3">
    <source>
        <dbReference type="ARBA" id="ARBA00022833"/>
    </source>
</evidence>
<feature type="domain" description="B30.2/SPRY" evidence="4">
    <location>
        <begin position="24"/>
        <end position="211"/>
    </location>
</feature>
<dbReference type="SMART" id="SM00449">
    <property type="entry name" value="SPRY"/>
    <property type="match status" value="1"/>
</dbReference>
<dbReference type="PANTHER" id="PTHR25465">
    <property type="entry name" value="B-BOX DOMAIN CONTAINING"/>
    <property type="match status" value="1"/>
</dbReference>
<dbReference type="SMART" id="SM00589">
    <property type="entry name" value="PRY"/>
    <property type="match status" value="1"/>
</dbReference>
<keyword evidence="3" id="KW-0862">Zinc</keyword>
<reference evidence="5" key="2">
    <citation type="submission" date="2025-08" db="UniProtKB">
        <authorList>
            <consortium name="Ensembl"/>
        </authorList>
    </citation>
    <scope>IDENTIFICATION</scope>
</reference>
<dbReference type="Ensembl" id="ENSMMDT00005055108.1">
    <property type="protein sequence ID" value="ENSMMDP00005054062.1"/>
    <property type="gene ID" value="ENSMMDG00005024272.1"/>
</dbReference>
<dbReference type="InterPro" id="IPR003879">
    <property type="entry name" value="Butyrophylin_SPRY"/>
</dbReference>
<dbReference type="InterPro" id="IPR013320">
    <property type="entry name" value="ConA-like_dom_sf"/>
</dbReference>
<dbReference type="InterPro" id="IPR051051">
    <property type="entry name" value="E3_ubiq-ligase_TRIM/RNF"/>
</dbReference>
<evidence type="ECO:0000313" key="6">
    <source>
        <dbReference type="Proteomes" id="UP000472263"/>
    </source>
</evidence>
<dbReference type="InterPro" id="IPR001870">
    <property type="entry name" value="B30.2/SPRY"/>
</dbReference>
<evidence type="ECO:0000313" key="5">
    <source>
        <dbReference type="Ensembl" id="ENSMMDP00005054062.1"/>
    </source>
</evidence>
<dbReference type="PANTHER" id="PTHR25465:SF5">
    <property type="entry name" value="E3 UBIQUITIN_ISG15 LIGASE TRIM25-RELATED"/>
    <property type="match status" value="1"/>
</dbReference>
<dbReference type="Gene3D" id="2.60.120.920">
    <property type="match status" value="1"/>
</dbReference>
<evidence type="ECO:0000259" key="4">
    <source>
        <dbReference type="PROSITE" id="PS50188"/>
    </source>
</evidence>
<dbReference type="PRINTS" id="PR01407">
    <property type="entry name" value="BUTYPHLNCDUF"/>
</dbReference>
<dbReference type="InterPro" id="IPR003877">
    <property type="entry name" value="SPRY_dom"/>
</dbReference>
<dbReference type="GO" id="GO:0008270">
    <property type="term" value="F:zinc ion binding"/>
    <property type="evidence" value="ECO:0007669"/>
    <property type="project" value="UniProtKB-KW"/>
</dbReference>
<name>A0A668AKX5_9TELE</name>
<protein>
    <recommendedName>
        <fullName evidence="4">B30.2/SPRY domain-containing protein</fullName>
    </recommendedName>
</protein>